<dbReference type="EMBL" id="JAKIJS010000001">
    <property type="protein sequence ID" value="MCF6137495.1"/>
    <property type="molecule type" value="Genomic_DNA"/>
</dbReference>
<sequence length="80" mass="9240">MKSGGYINEDQVACSIYLVFILYKWMEVILRALLLLEKRFFVSNQLRDERTFLRVAVPELLRSIGVPVGNSFITNTTTIK</sequence>
<proteinExistence type="predicted"/>
<organism evidence="2 3">
    <name type="scientific">Pseudalkalibacillus berkeleyi</name>
    <dbReference type="NCBI Taxonomy" id="1069813"/>
    <lineage>
        <taxon>Bacteria</taxon>
        <taxon>Bacillati</taxon>
        <taxon>Bacillota</taxon>
        <taxon>Bacilli</taxon>
        <taxon>Bacillales</taxon>
        <taxon>Fictibacillaceae</taxon>
        <taxon>Pseudalkalibacillus</taxon>
    </lineage>
</organism>
<keyword evidence="1" id="KW-0472">Membrane</keyword>
<accession>A0ABS9H0Y4</accession>
<comment type="caution">
    <text evidence="2">The sequence shown here is derived from an EMBL/GenBank/DDBJ whole genome shotgun (WGS) entry which is preliminary data.</text>
</comment>
<keyword evidence="1" id="KW-0812">Transmembrane</keyword>
<dbReference type="Proteomes" id="UP001649381">
    <property type="component" value="Unassembled WGS sequence"/>
</dbReference>
<gene>
    <name evidence="2" type="ORF">L2716_07120</name>
</gene>
<reference evidence="2 3" key="1">
    <citation type="submission" date="2022-01" db="EMBL/GenBank/DDBJ databases">
        <title>Alkalihalobacillus sp. EGI L200015, a novel bacterium isolated from a salt lake sediment.</title>
        <authorList>
            <person name="Gao L."/>
            <person name="Fang B.-Z."/>
            <person name="Li W.-J."/>
        </authorList>
    </citation>
    <scope>NUCLEOTIDE SEQUENCE [LARGE SCALE GENOMIC DNA]</scope>
    <source>
        <strain evidence="2 3">KCTC 12718</strain>
    </source>
</reference>
<keyword evidence="3" id="KW-1185">Reference proteome</keyword>
<keyword evidence="1" id="KW-1133">Transmembrane helix</keyword>
<evidence type="ECO:0000313" key="3">
    <source>
        <dbReference type="Proteomes" id="UP001649381"/>
    </source>
</evidence>
<feature type="transmembrane region" description="Helical" evidence="1">
    <location>
        <begin position="16"/>
        <end position="36"/>
    </location>
</feature>
<evidence type="ECO:0000313" key="2">
    <source>
        <dbReference type="EMBL" id="MCF6137495.1"/>
    </source>
</evidence>
<dbReference type="RefSeq" id="WP_236333142.1">
    <property type="nucleotide sequence ID" value="NZ_JAKIJS010000001.1"/>
</dbReference>
<evidence type="ECO:0000256" key="1">
    <source>
        <dbReference type="SAM" id="Phobius"/>
    </source>
</evidence>
<protein>
    <submittedName>
        <fullName evidence="2">Uncharacterized protein</fullName>
    </submittedName>
</protein>
<name>A0ABS9H0Y4_9BACL</name>